<dbReference type="EMBL" id="UHEW01000005">
    <property type="protein sequence ID" value="SUN27680.1"/>
    <property type="molecule type" value="Genomic_DNA"/>
</dbReference>
<proteinExistence type="predicted"/>
<sequence>MKKIIGYVLLILVSLFLFSINLNYDSFPSEKDYISRNSKEKRINLVFYKKGCRYCEASKDEIIEEAKDSNIVTYFIDAGKEEGIVIAKKYHVKYASTIVTIRNNDYKSFLYAYDRNKKIVIEKDNI</sequence>
<evidence type="ECO:0000313" key="2">
    <source>
        <dbReference type="Proteomes" id="UP000255140"/>
    </source>
</evidence>
<organism evidence="1 2">
    <name type="scientific">Streptococcus agalactiae</name>
    <dbReference type="NCBI Taxonomy" id="1311"/>
    <lineage>
        <taxon>Bacteria</taxon>
        <taxon>Bacillati</taxon>
        <taxon>Bacillota</taxon>
        <taxon>Bacilli</taxon>
        <taxon>Lactobacillales</taxon>
        <taxon>Streptococcaceae</taxon>
        <taxon>Streptococcus</taxon>
    </lineage>
</organism>
<evidence type="ECO:0000313" key="1">
    <source>
        <dbReference type="EMBL" id="SUN27680.1"/>
    </source>
</evidence>
<dbReference type="AlphaFoldDB" id="A0AB74H270"/>
<dbReference type="Gene3D" id="3.40.30.10">
    <property type="entry name" value="Glutaredoxin"/>
    <property type="match status" value="1"/>
</dbReference>
<gene>
    <name evidence="1" type="ORF">NCTC9828_00455</name>
</gene>
<dbReference type="InterPro" id="IPR036249">
    <property type="entry name" value="Thioredoxin-like_sf"/>
</dbReference>
<dbReference type="RefSeq" id="WP_017643579.1">
    <property type="nucleotide sequence ID" value="NZ_CP026082.1"/>
</dbReference>
<comment type="caution">
    <text evidence="1">The sequence shown here is derived from an EMBL/GenBank/DDBJ whole genome shotgun (WGS) entry which is preliminary data.</text>
</comment>
<accession>A0AB74H270</accession>
<protein>
    <submittedName>
        <fullName evidence="1">Glutaredoxin-like protein</fullName>
    </submittedName>
</protein>
<name>A0AB74H270_STRAG</name>
<reference evidence="1 2" key="1">
    <citation type="submission" date="2018-06" db="EMBL/GenBank/DDBJ databases">
        <authorList>
            <consortium name="Pathogen Informatics"/>
            <person name="Doyle S."/>
        </authorList>
    </citation>
    <scope>NUCLEOTIDE SEQUENCE [LARGE SCALE GENOMIC DNA]</scope>
    <source>
        <strain evidence="1 2">NCTC9828</strain>
    </source>
</reference>
<dbReference type="Proteomes" id="UP000255140">
    <property type="component" value="Unassembled WGS sequence"/>
</dbReference>
<dbReference type="SUPFAM" id="SSF52833">
    <property type="entry name" value="Thioredoxin-like"/>
    <property type="match status" value="1"/>
</dbReference>